<feature type="compositionally biased region" description="Low complexity" evidence="1">
    <location>
        <begin position="52"/>
        <end position="62"/>
    </location>
</feature>
<keyword evidence="2" id="KW-0472">Membrane</keyword>
<keyword evidence="4" id="KW-1185">Reference proteome</keyword>
<proteinExistence type="predicted"/>
<feature type="region of interest" description="Disordered" evidence="1">
    <location>
        <begin position="1"/>
        <end position="20"/>
    </location>
</feature>
<evidence type="ECO:0000313" key="4">
    <source>
        <dbReference type="Proteomes" id="UP001500956"/>
    </source>
</evidence>
<dbReference type="Proteomes" id="UP001500956">
    <property type="component" value="Unassembled WGS sequence"/>
</dbReference>
<sequence length="171" mass="18053">MAPSNRDADPDDLPDADVDARWSDIVARLGDVEESERSITAAPVTPDPATPGPDTGPDQGPDAEPRAVGPRDWPASPEVEALEEAEEHFVPPEPEPVAHRDPLLTLAWTVVVAVPVLTVLGVVLRAMLSSLSVPGWLGPAAGGAFLAAVAVLLWRMPHRRDPDDHDPGAVV</sequence>
<comment type="caution">
    <text evidence="3">The sequence shown here is derived from an EMBL/GenBank/DDBJ whole genome shotgun (WGS) entry which is preliminary data.</text>
</comment>
<keyword evidence="2" id="KW-1133">Transmembrane helix</keyword>
<reference evidence="4" key="1">
    <citation type="journal article" date="2019" name="Int. J. Syst. Evol. Microbiol.">
        <title>The Global Catalogue of Microorganisms (GCM) 10K type strain sequencing project: providing services to taxonomists for standard genome sequencing and annotation.</title>
        <authorList>
            <consortium name="The Broad Institute Genomics Platform"/>
            <consortium name="The Broad Institute Genome Sequencing Center for Infectious Disease"/>
            <person name="Wu L."/>
            <person name="Ma J."/>
        </authorList>
    </citation>
    <scope>NUCLEOTIDE SEQUENCE [LARGE SCALE GENOMIC DNA]</scope>
    <source>
        <strain evidence="4">JCM 18063</strain>
    </source>
</reference>
<feature type="transmembrane region" description="Helical" evidence="2">
    <location>
        <begin position="136"/>
        <end position="154"/>
    </location>
</feature>
<name>A0ABP8YKH6_9MICO</name>
<gene>
    <name evidence="3" type="ORF">GCM10023216_19900</name>
</gene>
<evidence type="ECO:0000313" key="3">
    <source>
        <dbReference type="EMBL" id="GAA4728568.1"/>
    </source>
</evidence>
<evidence type="ECO:0000256" key="1">
    <source>
        <dbReference type="SAM" id="MobiDB-lite"/>
    </source>
</evidence>
<dbReference type="RefSeq" id="WP_172150022.1">
    <property type="nucleotide sequence ID" value="NZ_BAABID010000008.1"/>
</dbReference>
<protein>
    <submittedName>
        <fullName evidence="3">Uncharacterized protein</fullName>
    </submittedName>
</protein>
<dbReference type="EMBL" id="BAABID010000008">
    <property type="protein sequence ID" value="GAA4728568.1"/>
    <property type="molecule type" value="Genomic_DNA"/>
</dbReference>
<accession>A0ABP8YKH6</accession>
<feature type="transmembrane region" description="Helical" evidence="2">
    <location>
        <begin position="103"/>
        <end position="124"/>
    </location>
</feature>
<feature type="region of interest" description="Disordered" evidence="1">
    <location>
        <begin position="27"/>
        <end position="93"/>
    </location>
</feature>
<keyword evidence="2" id="KW-0812">Transmembrane</keyword>
<evidence type="ECO:0000256" key="2">
    <source>
        <dbReference type="SAM" id="Phobius"/>
    </source>
</evidence>
<organism evidence="3 4">
    <name type="scientific">Isoptericola chiayiensis</name>
    <dbReference type="NCBI Taxonomy" id="579446"/>
    <lineage>
        <taxon>Bacteria</taxon>
        <taxon>Bacillati</taxon>
        <taxon>Actinomycetota</taxon>
        <taxon>Actinomycetes</taxon>
        <taxon>Micrococcales</taxon>
        <taxon>Promicromonosporaceae</taxon>
        <taxon>Isoptericola</taxon>
    </lineage>
</organism>